<evidence type="ECO:0000256" key="5">
    <source>
        <dbReference type="NCBIfam" id="TIGR00212"/>
    </source>
</evidence>
<dbReference type="GO" id="GO:0004418">
    <property type="term" value="F:hydroxymethylbilane synthase activity"/>
    <property type="evidence" value="ECO:0007669"/>
    <property type="project" value="UniProtKB-UniRule"/>
</dbReference>
<evidence type="ECO:0000256" key="2">
    <source>
        <dbReference type="ARBA" id="ARBA00005638"/>
    </source>
</evidence>
<dbReference type="InterPro" id="IPR000860">
    <property type="entry name" value="HemC"/>
</dbReference>
<dbReference type="PIRSF" id="PIRSF001438">
    <property type="entry name" value="4pyrrol_synth_OHMeBilane_synth"/>
    <property type="match status" value="1"/>
</dbReference>
<comment type="cofactor">
    <cofactor evidence="1">
        <name>dipyrromethane</name>
        <dbReference type="ChEBI" id="CHEBI:60342"/>
    </cofactor>
</comment>
<dbReference type="Pfam" id="PF01379">
    <property type="entry name" value="Porphobil_deam"/>
    <property type="match status" value="1"/>
</dbReference>
<dbReference type="NCBIfam" id="TIGR00212">
    <property type="entry name" value="hemC"/>
    <property type="match status" value="1"/>
</dbReference>
<dbReference type="InterPro" id="IPR036803">
    <property type="entry name" value="Porphobilinogen_deaminase_C_sf"/>
</dbReference>
<evidence type="ECO:0000259" key="6">
    <source>
        <dbReference type="Pfam" id="PF01379"/>
    </source>
</evidence>
<dbReference type="GO" id="GO:0005737">
    <property type="term" value="C:cytoplasm"/>
    <property type="evidence" value="ECO:0007669"/>
    <property type="project" value="UniProtKB-UniRule"/>
</dbReference>
<protein>
    <recommendedName>
        <fullName evidence="5">Hydroxymethylbilane synthase</fullName>
        <ecNumber evidence="5">2.5.1.61</ecNumber>
    </recommendedName>
</protein>
<dbReference type="FunCoup" id="H1YY67">
    <property type="interactions" value="233"/>
</dbReference>
<evidence type="ECO:0000259" key="7">
    <source>
        <dbReference type="Pfam" id="PF03900"/>
    </source>
</evidence>
<dbReference type="EC" id="2.5.1.61" evidence="5"/>
<feature type="domain" description="Porphobilinogen deaminase N-terminal" evidence="6">
    <location>
        <begin position="4"/>
        <end position="200"/>
    </location>
</feature>
<dbReference type="PANTHER" id="PTHR11557">
    <property type="entry name" value="PORPHOBILINOGEN DEAMINASE"/>
    <property type="match status" value="1"/>
</dbReference>
<accession>H1YY67</accession>
<sequence>MPLTAGTRGSKLALVQTEKVCAMLSELGIETEIKIIKTEGDANTDVPLHQVGGQGIFVRALDDAITKGEVDFAVHSMKDIPAARPKGVRTCAILKRDSPADFLVHECPLEEIKVVGTSSTRRRAQLMRGNLNAEIKELRGNVDTRLRKLKEGEYDAIVLAEAGMQRLGLDLPGTRLLPQWYVPSPNQGTIAVVCREDDALAAQFEQINHKPTEKDTAIERAVMEEIGGGCYTPQGVYCENGFLIAEVLSLDGSRYERIEDAGGSEEEARFIGQKLKGLAFDLIEEAKESLGLKY</sequence>
<dbReference type="SUPFAM" id="SSF54782">
    <property type="entry name" value="Porphobilinogen deaminase (hydroxymethylbilane synthase), C-terminal domain"/>
    <property type="match status" value="1"/>
</dbReference>
<feature type="domain" description="Porphobilinogen deaminase C-terminal" evidence="7">
    <location>
        <begin position="218"/>
        <end position="275"/>
    </location>
</feature>
<name>H1YY67_9EURY</name>
<dbReference type="SUPFAM" id="SSF53850">
    <property type="entry name" value="Periplasmic binding protein-like II"/>
    <property type="match status" value="1"/>
</dbReference>
<proteinExistence type="inferred from homology"/>
<dbReference type="FunFam" id="3.40.190.10:FF:000005">
    <property type="entry name" value="Porphobilinogen deaminase"/>
    <property type="match status" value="1"/>
</dbReference>
<dbReference type="STRING" id="937775.Metlim_0009"/>
<dbReference type="HOGENOM" id="CLU_019704_1_0_2"/>
<evidence type="ECO:0000313" key="9">
    <source>
        <dbReference type="Proteomes" id="UP000005741"/>
    </source>
</evidence>
<dbReference type="Proteomes" id="UP000005741">
    <property type="component" value="Chromosome"/>
</dbReference>
<dbReference type="Pfam" id="PF03900">
    <property type="entry name" value="Porphobil_deamC"/>
    <property type="match status" value="1"/>
</dbReference>
<organism evidence="8 9">
    <name type="scientific">Methanoplanus limicola DSM 2279</name>
    <dbReference type="NCBI Taxonomy" id="937775"/>
    <lineage>
        <taxon>Archaea</taxon>
        <taxon>Methanobacteriati</taxon>
        <taxon>Methanobacteriota</taxon>
        <taxon>Stenosarchaea group</taxon>
        <taxon>Methanomicrobia</taxon>
        <taxon>Methanomicrobiales</taxon>
        <taxon>Methanomicrobiaceae</taxon>
        <taxon>Methanoplanus</taxon>
    </lineage>
</organism>
<dbReference type="AlphaFoldDB" id="H1YY67"/>
<reference evidence="8 9" key="1">
    <citation type="submission" date="2011-10" db="EMBL/GenBank/DDBJ databases">
        <title>The Improved High-Quality Draft genome of Methanoplanus limicola DSM 2279.</title>
        <authorList>
            <consortium name="US DOE Joint Genome Institute (JGI-PGF)"/>
            <person name="Lucas S."/>
            <person name="Copeland A."/>
            <person name="Lapidus A."/>
            <person name="Glavina del Rio T."/>
            <person name="Dalin E."/>
            <person name="Tice H."/>
            <person name="Bruce D."/>
            <person name="Goodwin L."/>
            <person name="Pitluck S."/>
            <person name="Peters L."/>
            <person name="Mikhailova N."/>
            <person name="Lu M."/>
            <person name="Kyrpides N."/>
            <person name="Mavromatis K."/>
            <person name="Ivanova N."/>
            <person name="Markowitz V."/>
            <person name="Cheng J.-F."/>
            <person name="Hugenholtz P."/>
            <person name="Woyke T."/>
            <person name="Wu D."/>
            <person name="Wirth R."/>
            <person name="Brambilla E.-M."/>
            <person name="Klenk H.-P."/>
            <person name="Eisen J.A."/>
        </authorList>
    </citation>
    <scope>NUCLEOTIDE SEQUENCE [LARGE SCALE GENOMIC DNA]</scope>
    <source>
        <strain evidence="8 9">DSM 2279</strain>
    </source>
</reference>
<gene>
    <name evidence="8" type="ORF">Metlim_0009</name>
</gene>
<dbReference type="InterPro" id="IPR022417">
    <property type="entry name" value="Porphobilin_deaminase_N"/>
</dbReference>
<comment type="similarity">
    <text evidence="2">Belongs to the HMBS family.</text>
</comment>
<dbReference type="Gene3D" id="3.30.160.40">
    <property type="entry name" value="Porphobilinogen deaminase, C-terminal domain"/>
    <property type="match status" value="1"/>
</dbReference>
<dbReference type="Gene3D" id="3.40.190.10">
    <property type="entry name" value="Periplasmic binding protein-like II"/>
    <property type="match status" value="2"/>
</dbReference>
<keyword evidence="9" id="KW-1185">Reference proteome</keyword>
<dbReference type="InParanoid" id="H1YY67"/>
<dbReference type="GO" id="GO:0006783">
    <property type="term" value="P:heme biosynthetic process"/>
    <property type="evidence" value="ECO:0007669"/>
    <property type="project" value="TreeGrafter"/>
</dbReference>
<dbReference type="PATRIC" id="fig|937775.9.peg.10"/>
<dbReference type="RefSeq" id="WP_004075742.1">
    <property type="nucleotide sequence ID" value="NZ_CM001436.1"/>
</dbReference>
<evidence type="ECO:0000256" key="4">
    <source>
        <dbReference type="ARBA" id="ARBA00023244"/>
    </source>
</evidence>
<dbReference type="InterPro" id="IPR022418">
    <property type="entry name" value="Porphobilinogen_deaminase_C"/>
</dbReference>
<dbReference type="OrthoDB" id="8042at2157"/>
<evidence type="ECO:0000256" key="3">
    <source>
        <dbReference type="ARBA" id="ARBA00022679"/>
    </source>
</evidence>
<keyword evidence="3 8" id="KW-0808">Transferase</keyword>
<keyword evidence="4" id="KW-0627">Porphyrin biosynthesis</keyword>
<dbReference type="EMBL" id="CM001436">
    <property type="protein sequence ID" value="EHQ34162.1"/>
    <property type="molecule type" value="Genomic_DNA"/>
</dbReference>
<evidence type="ECO:0000256" key="1">
    <source>
        <dbReference type="ARBA" id="ARBA00001916"/>
    </source>
</evidence>
<evidence type="ECO:0000313" key="8">
    <source>
        <dbReference type="EMBL" id="EHQ34162.1"/>
    </source>
</evidence>
<dbReference type="PANTHER" id="PTHR11557:SF0">
    <property type="entry name" value="PORPHOBILINOGEN DEAMINASE"/>
    <property type="match status" value="1"/>
</dbReference>
<dbReference type="PRINTS" id="PR00151">
    <property type="entry name" value="PORPHBDMNASE"/>
</dbReference>